<organism evidence="1 2">
    <name type="scientific">Piloderma croceum (strain F 1598)</name>
    <dbReference type="NCBI Taxonomy" id="765440"/>
    <lineage>
        <taxon>Eukaryota</taxon>
        <taxon>Fungi</taxon>
        <taxon>Dikarya</taxon>
        <taxon>Basidiomycota</taxon>
        <taxon>Agaricomycotina</taxon>
        <taxon>Agaricomycetes</taxon>
        <taxon>Agaricomycetidae</taxon>
        <taxon>Atheliales</taxon>
        <taxon>Atheliaceae</taxon>
        <taxon>Piloderma</taxon>
    </lineage>
</organism>
<evidence type="ECO:0000313" key="1">
    <source>
        <dbReference type="EMBL" id="KIM77810.1"/>
    </source>
</evidence>
<protein>
    <submittedName>
        <fullName evidence="1">Uncharacterized protein</fullName>
    </submittedName>
</protein>
<name>A0A0C3EZ38_PILCF</name>
<evidence type="ECO:0000313" key="2">
    <source>
        <dbReference type="Proteomes" id="UP000054166"/>
    </source>
</evidence>
<keyword evidence="2" id="KW-1185">Reference proteome</keyword>
<gene>
    <name evidence="1" type="ORF">PILCRDRAFT_825039</name>
</gene>
<sequence length="122" mass="14056">MYIIVSDFVLSPFLTCRQENRDSKKIGNVVGEWMIPERVKSVAQRESPISSMTRYLTKLPQRGTLHTISKRLRSLKWVRCPSNSTVAWKIARLKVHLRWRKFSNGTHIVVSSSCEQIGNEAV</sequence>
<accession>A0A0C3EZ38</accession>
<dbReference type="HOGENOM" id="CLU_2027623_0_0_1"/>
<dbReference type="AlphaFoldDB" id="A0A0C3EZ38"/>
<reference evidence="1 2" key="1">
    <citation type="submission" date="2014-04" db="EMBL/GenBank/DDBJ databases">
        <authorList>
            <consortium name="DOE Joint Genome Institute"/>
            <person name="Kuo A."/>
            <person name="Tarkka M."/>
            <person name="Buscot F."/>
            <person name="Kohler A."/>
            <person name="Nagy L.G."/>
            <person name="Floudas D."/>
            <person name="Copeland A."/>
            <person name="Barry K.W."/>
            <person name="Cichocki N."/>
            <person name="Veneault-Fourrey C."/>
            <person name="LaButti K."/>
            <person name="Lindquist E.A."/>
            <person name="Lipzen A."/>
            <person name="Lundell T."/>
            <person name="Morin E."/>
            <person name="Murat C."/>
            <person name="Sun H."/>
            <person name="Tunlid A."/>
            <person name="Henrissat B."/>
            <person name="Grigoriev I.V."/>
            <person name="Hibbett D.S."/>
            <person name="Martin F."/>
            <person name="Nordberg H.P."/>
            <person name="Cantor M.N."/>
            <person name="Hua S.X."/>
        </authorList>
    </citation>
    <scope>NUCLEOTIDE SEQUENCE [LARGE SCALE GENOMIC DNA]</scope>
    <source>
        <strain evidence="1 2">F 1598</strain>
    </source>
</reference>
<dbReference type="Proteomes" id="UP000054166">
    <property type="component" value="Unassembled WGS sequence"/>
</dbReference>
<proteinExistence type="predicted"/>
<dbReference type="InParanoid" id="A0A0C3EZ38"/>
<reference evidence="2" key="2">
    <citation type="submission" date="2015-01" db="EMBL/GenBank/DDBJ databases">
        <title>Evolutionary Origins and Diversification of the Mycorrhizal Mutualists.</title>
        <authorList>
            <consortium name="DOE Joint Genome Institute"/>
            <consortium name="Mycorrhizal Genomics Consortium"/>
            <person name="Kohler A."/>
            <person name="Kuo A."/>
            <person name="Nagy L.G."/>
            <person name="Floudas D."/>
            <person name="Copeland A."/>
            <person name="Barry K.W."/>
            <person name="Cichocki N."/>
            <person name="Veneault-Fourrey C."/>
            <person name="LaButti K."/>
            <person name="Lindquist E.A."/>
            <person name="Lipzen A."/>
            <person name="Lundell T."/>
            <person name="Morin E."/>
            <person name="Murat C."/>
            <person name="Riley R."/>
            <person name="Ohm R."/>
            <person name="Sun H."/>
            <person name="Tunlid A."/>
            <person name="Henrissat B."/>
            <person name="Grigoriev I.V."/>
            <person name="Hibbett D.S."/>
            <person name="Martin F."/>
        </authorList>
    </citation>
    <scope>NUCLEOTIDE SEQUENCE [LARGE SCALE GENOMIC DNA]</scope>
    <source>
        <strain evidence="2">F 1598</strain>
    </source>
</reference>
<dbReference type="EMBL" id="KN833021">
    <property type="protein sequence ID" value="KIM77810.1"/>
    <property type="molecule type" value="Genomic_DNA"/>
</dbReference>